<gene>
    <name evidence="1" type="ORF">GCM10012275_17260</name>
</gene>
<protein>
    <submittedName>
        <fullName evidence="1">Uncharacterized protein</fullName>
    </submittedName>
</protein>
<reference evidence="1" key="2">
    <citation type="submission" date="2020-09" db="EMBL/GenBank/DDBJ databases">
        <authorList>
            <person name="Sun Q."/>
            <person name="Zhou Y."/>
        </authorList>
    </citation>
    <scope>NUCLEOTIDE SEQUENCE</scope>
    <source>
        <strain evidence="1">CGMCC 4.5737</strain>
    </source>
</reference>
<dbReference type="EMBL" id="BMMK01000006">
    <property type="protein sequence ID" value="GGM46746.1"/>
    <property type="molecule type" value="Genomic_DNA"/>
</dbReference>
<dbReference type="Proteomes" id="UP000637578">
    <property type="component" value="Unassembled WGS sequence"/>
</dbReference>
<evidence type="ECO:0000313" key="2">
    <source>
        <dbReference type="Proteomes" id="UP000637578"/>
    </source>
</evidence>
<accession>A0A8J3CB02</accession>
<keyword evidence="2" id="KW-1185">Reference proteome</keyword>
<comment type="caution">
    <text evidence="1">The sequence shown here is derived from an EMBL/GenBank/DDBJ whole genome shotgun (WGS) entry which is preliminary data.</text>
</comment>
<sequence>MDGIEEGVRIRVRDTGALGTVMRFHHLAVREDCPVRLDSGRAVVLVEFEIEVVEDRPAAAG</sequence>
<organism evidence="1 2">
    <name type="scientific">Longimycelium tulufanense</name>
    <dbReference type="NCBI Taxonomy" id="907463"/>
    <lineage>
        <taxon>Bacteria</taxon>
        <taxon>Bacillati</taxon>
        <taxon>Actinomycetota</taxon>
        <taxon>Actinomycetes</taxon>
        <taxon>Pseudonocardiales</taxon>
        <taxon>Pseudonocardiaceae</taxon>
        <taxon>Longimycelium</taxon>
    </lineage>
</organism>
<proteinExistence type="predicted"/>
<reference evidence="1" key="1">
    <citation type="journal article" date="2014" name="Int. J. Syst. Evol. Microbiol.">
        <title>Complete genome sequence of Corynebacterium casei LMG S-19264T (=DSM 44701T), isolated from a smear-ripened cheese.</title>
        <authorList>
            <consortium name="US DOE Joint Genome Institute (JGI-PGF)"/>
            <person name="Walter F."/>
            <person name="Albersmeier A."/>
            <person name="Kalinowski J."/>
            <person name="Ruckert C."/>
        </authorList>
    </citation>
    <scope>NUCLEOTIDE SEQUENCE</scope>
    <source>
        <strain evidence="1">CGMCC 4.5737</strain>
    </source>
</reference>
<evidence type="ECO:0000313" key="1">
    <source>
        <dbReference type="EMBL" id="GGM46746.1"/>
    </source>
</evidence>
<name>A0A8J3CB02_9PSEU</name>
<dbReference type="AlphaFoldDB" id="A0A8J3CB02"/>